<proteinExistence type="inferred from homology"/>
<gene>
    <name evidence="3" type="ORF">N0V89_006813</name>
</gene>
<evidence type="ECO:0000313" key="4">
    <source>
        <dbReference type="Proteomes" id="UP001140513"/>
    </source>
</evidence>
<dbReference type="Gene3D" id="3.40.50.720">
    <property type="entry name" value="NAD(P)-binding Rossmann-like Domain"/>
    <property type="match status" value="1"/>
</dbReference>
<dbReference type="SUPFAM" id="SSF51735">
    <property type="entry name" value="NAD(P)-binding Rossmann-fold domains"/>
    <property type="match status" value="1"/>
</dbReference>
<evidence type="ECO:0000256" key="1">
    <source>
        <dbReference type="ARBA" id="ARBA00006484"/>
    </source>
</evidence>
<evidence type="ECO:0000256" key="2">
    <source>
        <dbReference type="ARBA" id="ARBA00023002"/>
    </source>
</evidence>
<reference evidence="3" key="1">
    <citation type="submission" date="2022-10" db="EMBL/GenBank/DDBJ databases">
        <title>Tapping the CABI collections for fungal endophytes: first genome assemblies for Collariella, Neodidymelliopsis, Ascochyta clinopodiicola, Didymella pomorum, Didymosphaeria variabile, Neocosmospora piperis and Neocucurbitaria cava.</title>
        <authorList>
            <person name="Hill R."/>
        </authorList>
    </citation>
    <scope>NUCLEOTIDE SEQUENCE</scope>
    <source>
        <strain evidence="3">IMI 356815</strain>
    </source>
</reference>
<evidence type="ECO:0000313" key="3">
    <source>
        <dbReference type="EMBL" id="KAJ4351470.1"/>
    </source>
</evidence>
<comment type="similarity">
    <text evidence="1">Belongs to the short-chain dehydrogenases/reductases (SDR) family.</text>
</comment>
<protein>
    <recommendedName>
        <fullName evidence="5">NAD(P)-binding protein</fullName>
    </recommendedName>
</protein>
<keyword evidence="2" id="KW-0560">Oxidoreductase</keyword>
<dbReference type="InterPro" id="IPR002347">
    <property type="entry name" value="SDR_fam"/>
</dbReference>
<accession>A0A9W8XKA1</accession>
<dbReference type="PANTHER" id="PTHR24320">
    <property type="entry name" value="RETINOL DEHYDROGENASE"/>
    <property type="match status" value="1"/>
</dbReference>
<dbReference type="Proteomes" id="UP001140513">
    <property type="component" value="Unassembled WGS sequence"/>
</dbReference>
<keyword evidence="4" id="KW-1185">Reference proteome</keyword>
<name>A0A9W8XKA1_9PLEO</name>
<evidence type="ECO:0008006" key="5">
    <source>
        <dbReference type="Google" id="ProtNLM"/>
    </source>
</evidence>
<dbReference type="EMBL" id="JAPEUX010000005">
    <property type="protein sequence ID" value="KAJ4351470.1"/>
    <property type="molecule type" value="Genomic_DNA"/>
</dbReference>
<dbReference type="AlphaFoldDB" id="A0A9W8XKA1"/>
<dbReference type="GeneID" id="80910343"/>
<dbReference type="PANTHER" id="PTHR24320:SF283">
    <property type="entry name" value="RETINOL DEHYDROGENASE 11"/>
    <property type="match status" value="1"/>
</dbReference>
<comment type="caution">
    <text evidence="3">The sequence shown here is derived from an EMBL/GenBank/DDBJ whole genome shotgun (WGS) entry which is preliminary data.</text>
</comment>
<dbReference type="Pfam" id="PF00106">
    <property type="entry name" value="adh_short"/>
    <property type="match status" value="1"/>
</dbReference>
<dbReference type="OrthoDB" id="191139at2759"/>
<sequence length="360" mass="39048">MPSTTHSEFGHDTEALEVAKAFANGIRGKTIIVTGANSGGIGFTTLQAFASQSPAHLILASRTPSKIQETVEKLKAEYPSVDYRPLTLNLSSQKAVRDAAAEVLSWQDVDAIDIIVNSAGVMGLPDRQLTPDGIEMHFGTNHIGHFLFTSLLMPKLLTAAQRNSRGATRVVNVTSLSPLVAGIRWSDVNFDKFNKDLPEEERPSEKMLAMWGFTNILERSYIPIEGYNQSKAANVLFSIGLSDRLYQKHSIVSIAVHPGVIPTELGRDFGEEMEQAVVNIGKSGMATYKTLGAGSSTSLTAALDPKLGEGVGEEKDGKVYGAYMIDCQVSDKANVRACSRGEAEKLWELSEKLVGEKFAW</sequence>
<dbReference type="GO" id="GO:0016491">
    <property type="term" value="F:oxidoreductase activity"/>
    <property type="evidence" value="ECO:0007669"/>
    <property type="project" value="UniProtKB-KW"/>
</dbReference>
<dbReference type="InterPro" id="IPR036291">
    <property type="entry name" value="NAD(P)-bd_dom_sf"/>
</dbReference>
<dbReference type="PRINTS" id="PR00081">
    <property type="entry name" value="GDHRDH"/>
</dbReference>
<organism evidence="3 4">
    <name type="scientific">Didymosphaeria variabile</name>
    <dbReference type="NCBI Taxonomy" id="1932322"/>
    <lineage>
        <taxon>Eukaryota</taxon>
        <taxon>Fungi</taxon>
        <taxon>Dikarya</taxon>
        <taxon>Ascomycota</taxon>
        <taxon>Pezizomycotina</taxon>
        <taxon>Dothideomycetes</taxon>
        <taxon>Pleosporomycetidae</taxon>
        <taxon>Pleosporales</taxon>
        <taxon>Massarineae</taxon>
        <taxon>Didymosphaeriaceae</taxon>
        <taxon>Didymosphaeria</taxon>
    </lineage>
</organism>
<dbReference type="RefSeq" id="XP_056069826.1">
    <property type="nucleotide sequence ID" value="XM_056215579.1"/>
</dbReference>